<name>A0ABT1K5N7_9ACTN</name>
<evidence type="ECO:0000313" key="2">
    <source>
        <dbReference type="EMBL" id="MCP2349320.1"/>
    </source>
</evidence>
<keyword evidence="3" id="KW-1185">Reference proteome</keyword>
<accession>A0ABT1K5N7</accession>
<evidence type="ECO:0000313" key="3">
    <source>
        <dbReference type="Proteomes" id="UP001320766"/>
    </source>
</evidence>
<keyword evidence="1" id="KW-0472">Membrane</keyword>
<dbReference type="Proteomes" id="UP001320766">
    <property type="component" value="Unassembled WGS sequence"/>
</dbReference>
<keyword evidence="1" id="KW-0812">Transmembrane</keyword>
<keyword evidence="1" id="KW-1133">Transmembrane helix</keyword>
<comment type="caution">
    <text evidence="2">The sequence shown here is derived from an EMBL/GenBank/DDBJ whole genome shotgun (WGS) entry which is preliminary data.</text>
</comment>
<protein>
    <submittedName>
        <fullName evidence="2">ABC-type phosphate transport system permease subunit</fullName>
    </submittedName>
</protein>
<gene>
    <name evidence="2" type="ORF">HD595_005442</name>
</gene>
<proteinExistence type="predicted"/>
<dbReference type="EMBL" id="JAMZEC010000001">
    <property type="protein sequence ID" value="MCP2349320.1"/>
    <property type="molecule type" value="Genomic_DNA"/>
</dbReference>
<sequence length="60" mass="6085">MQNLYITGICAAVAIAIVCVVSYAAIKLAQSAPKALVRALLALALALGAIPPILYALYGA</sequence>
<feature type="transmembrane region" description="Helical" evidence="1">
    <location>
        <begin position="6"/>
        <end position="26"/>
    </location>
</feature>
<feature type="transmembrane region" description="Helical" evidence="1">
    <location>
        <begin position="35"/>
        <end position="58"/>
    </location>
</feature>
<reference evidence="2 3" key="1">
    <citation type="submission" date="2022-06" db="EMBL/GenBank/DDBJ databases">
        <title>Sequencing the genomes of 1000 actinobacteria strains.</title>
        <authorList>
            <person name="Klenk H.-P."/>
        </authorList>
    </citation>
    <scope>NUCLEOTIDE SEQUENCE [LARGE SCALE GENOMIC DNA]</scope>
    <source>
        <strain evidence="2 3">DSM 44170</strain>
    </source>
</reference>
<organism evidence="2 3">
    <name type="scientific">Nonomuraea roseoviolacea subsp. carminata</name>
    <dbReference type="NCBI Taxonomy" id="160689"/>
    <lineage>
        <taxon>Bacteria</taxon>
        <taxon>Bacillati</taxon>
        <taxon>Actinomycetota</taxon>
        <taxon>Actinomycetes</taxon>
        <taxon>Streptosporangiales</taxon>
        <taxon>Streptosporangiaceae</taxon>
        <taxon>Nonomuraea</taxon>
    </lineage>
</organism>
<evidence type="ECO:0000256" key="1">
    <source>
        <dbReference type="SAM" id="Phobius"/>
    </source>
</evidence>